<dbReference type="OrthoDB" id="10261027at2759"/>
<accession>A0A397S3G2</accession>
<proteinExistence type="predicted"/>
<gene>
    <name evidence="2" type="ORF">C1645_160274</name>
</gene>
<dbReference type="EMBL" id="QKYT01001845">
    <property type="protein sequence ID" value="RIA78905.1"/>
    <property type="molecule type" value="Genomic_DNA"/>
</dbReference>
<dbReference type="SUPFAM" id="SSF56112">
    <property type="entry name" value="Protein kinase-like (PK-like)"/>
    <property type="match status" value="1"/>
</dbReference>
<dbReference type="InterPro" id="IPR000719">
    <property type="entry name" value="Prot_kinase_dom"/>
</dbReference>
<dbReference type="GO" id="GO:0004672">
    <property type="term" value="F:protein kinase activity"/>
    <property type="evidence" value="ECO:0007669"/>
    <property type="project" value="InterPro"/>
</dbReference>
<comment type="caution">
    <text evidence="2">The sequence shown here is derived from an EMBL/GenBank/DDBJ whole genome shotgun (WGS) entry which is preliminary data.</text>
</comment>
<evidence type="ECO:0000313" key="2">
    <source>
        <dbReference type="EMBL" id="RIA78905.1"/>
    </source>
</evidence>
<keyword evidence="3" id="KW-1185">Reference proteome</keyword>
<dbReference type="Gene3D" id="1.10.510.10">
    <property type="entry name" value="Transferase(Phosphotransferase) domain 1"/>
    <property type="match status" value="1"/>
</dbReference>
<dbReference type="GO" id="GO:0005524">
    <property type="term" value="F:ATP binding"/>
    <property type="evidence" value="ECO:0007669"/>
    <property type="project" value="InterPro"/>
</dbReference>
<organism evidence="2 3">
    <name type="scientific">Glomus cerebriforme</name>
    <dbReference type="NCBI Taxonomy" id="658196"/>
    <lineage>
        <taxon>Eukaryota</taxon>
        <taxon>Fungi</taxon>
        <taxon>Fungi incertae sedis</taxon>
        <taxon>Mucoromycota</taxon>
        <taxon>Glomeromycotina</taxon>
        <taxon>Glomeromycetes</taxon>
        <taxon>Glomerales</taxon>
        <taxon>Glomeraceae</taxon>
        <taxon>Glomus</taxon>
    </lineage>
</organism>
<feature type="domain" description="Protein kinase" evidence="1">
    <location>
        <begin position="1"/>
        <end position="156"/>
    </location>
</feature>
<dbReference type="Proteomes" id="UP000265703">
    <property type="component" value="Unassembled WGS sequence"/>
</dbReference>
<reference evidence="2 3" key="1">
    <citation type="submission" date="2018-06" db="EMBL/GenBank/DDBJ databases">
        <title>Comparative genomics reveals the genomic features of Rhizophagus irregularis, R. cerebriforme, R. diaphanum and Gigaspora rosea, and their symbiotic lifestyle signature.</title>
        <authorList>
            <person name="Morin E."/>
            <person name="San Clemente H."/>
            <person name="Chen E.C.H."/>
            <person name="De La Providencia I."/>
            <person name="Hainaut M."/>
            <person name="Kuo A."/>
            <person name="Kohler A."/>
            <person name="Murat C."/>
            <person name="Tang N."/>
            <person name="Roy S."/>
            <person name="Loubradou J."/>
            <person name="Henrissat B."/>
            <person name="Grigoriev I.V."/>
            <person name="Corradi N."/>
            <person name="Roux C."/>
            <person name="Martin F.M."/>
        </authorList>
    </citation>
    <scope>NUCLEOTIDE SEQUENCE [LARGE SCALE GENOMIC DNA]</scope>
    <source>
        <strain evidence="2 3">DAOM 227022</strain>
    </source>
</reference>
<dbReference type="InterPro" id="IPR011009">
    <property type="entry name" value="Kinase-like_dom_sf"/>
</dbReference>
<evidence type="ECO:0000259" key="1">
    <source>
        <dbReference type="PROSITE" id="PS50011"/>
    </source>
</evidence>
<dbReference type="PROSITE" id="PS50011">
    <property type="entry name" value="PROTEIN_KINASE_DOM"/>
    <property type="match status" value="1"/>
</dbReference>
<sequence length="156" mass="17937">MDFGLSNKFIEVQNSTNTTNSKFGIIPYLDPKSFDNNNCIIINQNQNFKLSKKSNVYSVGILIWQISSGYEPFTNPKDIEDDDDDGSISFDVDEIFDDKSEDVDDETFVYKPYSEDIEDNHTLILKIINGKREKIIYGTPIEYSVLYKGTVFILFL</sequence>
<dbReference type="AlphaFoldDB" id="A0A397S3G2"/>
<protein>
    <recommendedName>
        <fullName evidence="1">Protein kinase domain-containing protein</fullName>
    </recommendedName>
</protein>
<evidence type="ECO:0000313" key="3">
    <source>
        <dbReference type="Proteomes" id="UP000265703"/>
    </source>
</evidence>
<name>A0A397S3G2_9GLOM</name>